<dbReference type="PANTHER" id="PTHR46401:SF2">
    <property type="entry name" value="GLYCOSYLTRANSFERASE WBBK-RELATED"/>
    <property type="match status" value="1"/>
</dbReference>
<protein>
    <submittedName>
        <fullName evidence="3">Glycosyltransferase family 4 protein</fullName>
    </submittedName>
</protein>
<dbReference type="SUPFAM" id="SSF53756">
    <property type="entry name" value="UDP-Glycosyltransferase/glycogen phosphorylase"/>
    <property type="match status" value="1"/>
</dbReference>
<dbReference type="PANTHER" id="PTHR46401">
    <property type="entry name" value="GLYCOSYLTRANSFERASE WBBK-RELATED"/>
    <property type="match status" value="1"/>
</dbReference>
<evidence type="ECO:0000313" key="4">
    <source>
        <dbReference type="Proteomes" id="UP001597308"/>
    </source>
</evidence>
<comment type="caution">
    <text evidence="3">The sequence shown here is derived from an EMBL/GenBank/DDBJ whole genome shotgun (WGS) entry which is preliminary data.</text>
</comment>
<dbReference type="CDD" id="cd03809">
    <property type="entry name" value="GT4_MtfB-like"/>
    <property type="match status" value="1"/>
</dbReference>
<accession>A0ABW4K8M9</accession>
<evidence type="ECO:0000313" key="3">
    <source>
        <dbReference type="EMBL" id="MFD1702415.1"/>
    </source>
</evidence>
<evidence type="ECO:0000256" key="1">
    <source>
        <dbReference type="ARBA" id="ARBA00022679"/>
    </source>
</evidence>
<dbReference type="Pfam" id="PF00534">
    <property type="entry name" value="Glycos_transf_1"/>
    <property type="match status" value="1"/>
</dbReference>
<keyword evidence="4" id="KW-1185">Reference proteome</keyword>
<dbReference type="InterPro" id="IPR001296">
    <property type="entry name" value="Glyco_trans_1"/>
</dbReference>
<keyword evidence="1" id="KW-0808">Transferase</keyword>
<gene>
    <name evidence="3" type="ORF">ACFSCV_05285</name>
</gene>
<organism evidence="3 4">
    <name type="scientific">Methylopila henanensis</name>
    <dbReference type="NCBI Taxonomy" id="873516"/>
    <lineage>
        <taxon>Bacteria</taxon>
        <taxon>Pseudomonadati</taxon>
        <taxon>Pseudomonadota</taxon>
        <taxon>Alphaproteobacteria</taxon>
        <taxon>Hyphomicrobiales</taxon>
        <taxon>Methylopilaceae</taxon>
        <taxon>Methylopila</taxon>
    </lineage>
</organism>
<evidence type="ECO:0000259" key="2">
    <source>
        <dbReference type="Pfam" id="PF00534"/>
    </source>
</evidence>
<dbReference type="Gene3D" id="3.40.50.2000">
    <property type="entry name" value="Glycogen Phosphorylase B"/>
    <property type="match status" value="1"/>
</dbReference>
<dbReference type="Proteomes" id="UP001597308">
    <property type="component" value="Unassembled WGS sequence"/>
</dbReference>
<dbReference type="RefSeq" id="WP_378797703.1">
    <property type="nucleotide sequence ID" value="NZ_JBHUER010000003.1"/>
</dbReference>
<name>A0ABW4K8M9_9HYPH</name>
<proteinExistence type="predicted"/>
<feature type="domain" description="Glycosyl transferase family 1" evidence="2">
    <location>
        <begin position="234"/>
        <end position="367"/>
    </location>
</feature>
<reference evidence="4" key="1">
    <citation type="journal article" date="2019" name="Int. J. Syst. Evol. Microbiol.">
        <title>The Global Catalogue of Microorganisms (GCM) 10K type strain sequencing project: providing services to taxonomists for standard genome sequencing and annotation.</title>
        <authorList>
            <consortium name="The Broad Institute Genomics Platform"/>
            <consortium name="The Broad Institute Genome Sequencing Center for Infectious Disease"/>
            <person name="Wu L."/>
            <person name="Ma J."/>
        </authorList>
    </citation>
    <scope>NUCLEOTIDE SEQUENCE [LARGE SCALE GENOMIC DNA]</scope>
    <source>
        <strain evidence="4">KCTC 23707</strain>
    </source>
</reference>
<sequence length="420" mass="45381">MPRTVLDVTRLLTRAHHPVATGVDRVELAYARRMLELPPQRTGFAAITGRVAGRLPRSRVAALVEALDRRWSEGRGDAAAARKLAGRLGAPTPAAWDAASKHDEGEDATRLALSLRAIALAGFAFPPVAPGDTYVHVSHIRLDRTAPFEAIRAAGADLTVLVHDLIPIRFPEYGRAGEDARHRRRMATALEFATTLIANSEDTARDLAAFAMETKRFAPPIVPARLGVESGFRRDVEPLAATKPYFVALGTIEPRKNHLTLLHVWRRLAEKLGEATPTLVLVGRRGWENEMVVDLLERCPAARAHVIETNDLPDAALVALLRGARALLFPSFSEGFGLPLAEALGLGAPAVASDLPAFREVAGDAADYLDPLDGPGWERAVAAFMRDPSPRRDEALARAAAYAPPTWASHFARVDAALGL</sequence>
<dbReference type="EMBL" id="JBHUER010000003">
    <property type="protein sequence ID" value="MFD1702415.1"/>
    <property type="molecule type" value="Genomic_DNA"/>
</dbReference>